<dbReference type="InterPro" id="IPR035994">
    <property type="entry name" value="Nucleoside_phosphorylase_sf"/>
</dbReference>
<dbReference type="AlphaFoldDB" id="A0A2U3KWS2"/>
<gene>
    <name evidence="2" type="ORF">SBF1_3040013</name>
</gene>
<reference evidence="3" key="1">
    <citation type="submission" date="2018-02" db="EMBL/GenBank/DDBJ databases">
        <authorList>
            <person name="Hausmann B."/>
        </authorList>
    </citation>
    <scope>NUCLEOTIDE SEQUENCE [LARGE SCALE GENOMIC DNA]</scope>
    <source>
        <strain evidence="3">Peat soil MAG SbF1</strain>
    </source>
</reference>
<feature type="domain" description="Nucleoside phosphorylase" evidence="1">
    <location>
        <begin position="1"/>
        <end position="48"/>
    </location>
</feature>
<dbReference type="GO" id="GO:0003824">
    <property type="term" value="F:catalytic activity"/>
    <property type="evidence" value="ECO:0007669"/>
    <property type="project" value="InterPro"/>
</dbReference>
<organism evidence="2 3">
    <name type="scientific">Candidatus Desulfosporosinus infrequens</name>
    <dbReference type="NCBI Taxonomy" id="2043169"/>
    <lineage>
        <taxon>Bacteria</taxon>
        <taxon>Bacillati</taxon>
        <taxon>Bacillota</taxon>
        <taxon>Clostridia</taxon>
        <taxon>Eubacteriales</taxon>
        <taxon>Desulfitobacteriaceae</taxon>
        <taxon>Desulfosporosinus</taxon>
    </lineage>
</organism>
<name>A0A2U3KWS2_9FIRM</name>
<evidence type="ECO:0000259" key="1">
    <source>
        <dbReference type="Pfam" id="PF01048"/>
    </source>
</evidence>
<sequence length="56" mass="6229">MEGYGVGYAAFERGVPVLEIRAISNMVGPRERSTWRIKEALDVLEATSSILTEVFL</sequence>
<dbReference type="Pfam" id="PF01048">
    <property type="entry name" value="PNP_UDP_1"/>
    <property type="match status" value="1"/>
</dbReference>
<dbReference type="GO" id="GO:0009116">
    <property type="term" value="P:nucleoside metabolic process"/>
    <property type="evidence" value="ECO:0007669"/>
    <property type="project" value="InterPro"/>
</dbReference>
<proteinExistence type="predicted"/>
<dbReference type="Proteomes" id="UP000238916">
    <property type="component" value="Unassembled WGS sequence"/>
</dbReference>
<dbReference type="Gene3D" id="3.40.50.1580">
    <property type="entry name" value="Nucleoside phosphorylase domain"/>
    <property type="match status" value="1"/>
</dbReference>
<evidence type="ECO:0000313" key="3">
    <source>
        <dbReference type="Proteomes" id="UP000238916"/>
    </source>
</evidence>
<dbReference type="InterPro" id="IPR000845">
    <property type="entry name" value="Nucleoside_phosphorylase_d"/>
</dbReference>
<dbReference type="SUPFAM" id="SSF53167">
    <property type="entry name" value="Purine and uridine phosphorylases"/>
    <property type="match status" value="1"/>
</dbReference>
<evidence type="ECO:0000313" key="2">
    <source>
        <dbReference type="EMBL" id="SPF44134.1"/>
    </source>
</evidence>
<dbReference type="EMBL" id="OMOF01000229">
    <property type="protein sequence ID" value="SPF44134.1"/>
    <property type="molecule type" value="Genomic_DNA"/>
</dbReference>
<protein>
    <recommendedName>
        <fullName evidence="1">Nucleoside phosphorylase domain-containing protein</fullName>
    </recommendedName>
</protein>
<accession>A0A2U3KWS2</accession>